<organism evidence="2">
    <name type="scientific">Graphocephala atropunctata</name>
    <dbReference type="NCBI Taxonomy" id="36148"/>
    <lineage>
        <taxon>Eukaryota</taxon>
        <taxon>Metazoa</taxon>
        <taxon>Ecdysozoa</taxon>
        <taxon>Arthropoda</taxon>
        <taxon>Hexapoda</taxon>
        <taxon>Insecta</taxon>
        <taxon>Pterygota</taxon>
        <taxon>Neoptera</taxon>
        <taxon>Paraneoptera</taxon>
        <taxon>Hemiptera</taxon>
        <taxon>Auchenorrhyncha</taxon>
        <taxon>Membracoidea</taxon>
        <taxon>Cicadellidae</taxon>
        <taxon>Cicadellinae</taxon>
        <taxon>Cicadellini</taxon>
        <taxon>Graphocephala</taxon>
    </lineage>
</organism>
<dbReference type="InterPro" id="IPR036047">
    <property type="entry name" value="F-box-like_dom_sf"/>
</dbReference>
<dbReference type="PROSITE" id="PS50181">
    <property type="entry name" value="FBOX"/>
    <property type="match status" value="1"/>
</dbReference>
<evidence type="ECO:0000259" key="1">
    <source>
        <dbReference type="PROSITE" id="PS50181"/>
    </source>
</evidence>
<dbReference type="SMART" id="SM00256">
    <property type="entry name" value="FBOX"/>
    <property type="match status" value="1"/>
</dbReference>
<feature type="domain" description="F-box" evidence="1">
    <location>
        <begin position="96"/>
        <end position="142"/>
    </location>
</feature>
<proteinExistence type="predicted"/>
<name>A0A1B6LIU2_9HEMI</name>
<dbReference type="EMBL" id="GEBQ01016463">
    <property type="protein sequence ID" value="JAT23514.1"/>
    <property type="molecule type" value="Transcribed_RNA"/>
</dbReference>
<dbReference type="Pfam" id="PF12937">
    <property type="entry name" value="F-box-like"/>
    <property type="match status" value="1"/>
</dbReference>
<evidence type="ECO:0000313" key="2">
    <source>
        <dbReference type="EMBL" id="JAT23514.1"/>
    </source>
</evidence>
<sequence>MNTEELCSSVVTSVNSIEADESEKDEAYVELGEAENWKKRDTLPKIKNSHTNNVMLRNKIMNTEELCSSVVTSANSIEANESEKDEAYVELGEAEAVGMLMLPEEVVGMITKLLTPQELATCCAVSVGWRELFKRSVFWRRDCDKTLAEYLRIAEPCVKSKCVIPEQSDSNLSPMSDWRSNCIREVRLWTNWRKGKYKSEDINSIPDKNSRFIPWTFFKNDYFLVLYKHKIEVWDIRSSPVIYVENPCNLLPQFGVDFLEIFGDKIVIVQCFVVLVFRVDLTLRNWPLDRGFIFNKDEKLIFSKSKYMKGAVNPDTFGEVEYEMPLCAIIGDLFLGCDDKTMCLHIWNLKTITKIKEKRCGSVWSSKFSHIKPSRTSDDMVVIVLTEDIDDRNYALFLVYSLSSFEFYHSATMYNNMRDFLLVDNYLAVATDNRLAIYNYHTFEEVKIVENSGDSDYSLIPGYSEINITVYDNHIVYNQGNTLKMFLSPTEEKTLLEIDERIIGHTLVCNRFFFIEIFMVVKHWSHCTYPGKEYLTATWEVGDKFKRIRSFSMDPMSKWGTNKACTRLVEVPKNGIIRLYNYW</sequence>
<protein>
    <recommendedName>
        <fullName evidence="1">F-box domain-containing protein</fullName>
    </recommendedName>
</protein>
<dbReference type="InterPro" id="IPR001810">
    <property type="entry name" value="F-box_dom"/>
</dbReference>
<accession>A0A1B6LIU2</accession>
<dbReference type="SUPFAM" id="SSF81383">
    <property type="entry name" value="F-box domain"/>
    <property type="match status" value="1"/>
</dbReference>
<reference evidence="2" key="1">
    <citation type="submission" date="2015-11" db="EMBL/GenBank/DDBJ databases">
        <title>De novo transcriptome assembly of four potential Pierce s Disease insect vectors from Arizona vineyards.</title>
        <authorList>
            <person name="Tassone E.E."/>
        </authorList>
    </citation>
    <scope>NUCLEOTIDE SEQUENCE</scope>
</reference>
<dbReference type="AlphaFoldDB" id="A0A1B6LIU2"/>
<gene>
    <name evidence="2" type="ORF">g.18811</name>
</gene>
<dbReference type="Gene3D" id="1.20.1280.50">
    <property type="match status" value="1"/>
</dbReference>